<keyword evidence="1" id="KW-0472">Membrane</keyword>
<evidence type="ECO:0000313" key="3">
    <source>
        <dbReference type="Proteomes" id="UP000179113"/>
    </source>
</evidence>
<gene>
    <name evidence="2" type="ORF">A2415_02075</name>
</gene>
<accession>A0A1F4WH70</accession>
<feature type="transmembrane region" description="Helical" evidence="1">
    <location>
        <begin position="6"/>
        <end position="28"/>
    </location>
</feature>
<evidence type="ECO:0000313" key="2">
    <source>
        <dbReference type="EMBL" id="OGC68719.1"/>
    </source>
</evidence>
<feature type="transmembrane region" description="Helical" evidence="1">
    <location>
        <begin position="260"/>
        <end position="291"/>
    </location>
</feature>
<feature type="transmembrane region" description="Helical" evidence="1">
    <location>
        <begin position="127"/>
        <end position="154"/>
    </location>
</feature>
<feature type="transmembrane region" description="Helical" evidence="1">
    <location>
        <begin position="48"/>
        <end position="67"/>
    </location>
</feature>
<reference evidence="2 3" key="1">
    <citation type="journal article" date="2016" name="Nat. Commun.">
        <title>Thousands of microbial genomes shed light on interconnected biogeochemical processes in an aquifer system.</title>
        <authorList>
            <person name="Anantharaman K."/>
            <person name="Brown C.T."/>
            <person name="Hug L.A."/>
            <person name="Sharon I."/>
            <person name="Castelle C.J."/>
            <person name="Probst A.J."/>
            <person name="Thomas B.C."/>
            <person name="Singh A."/>
            <person name="Wilkins M.J."/>
            <person name="Karaoz U."/>
            <person name="Brodie E.L."/>
            <person name="Williams K.H."/>
            <person name="Hubbard S.S."/>
            <person name="Banfield J.F."/>
        </authorList>
    </citation>
    <scope>NUCLEOTIDE SEQUENCE [LARGE SCALE GENOMIC DNA]</scope>
</reference>
<proteinExistence type="predicted"/>
<sequence>MKSAGYYAKLISLILIIFGSSLLLTLQIAEPIKSQNYFSFSLDYAAKIVLLMVVNLYAFSLTIGAWGKWEQYLIIPLPVSVAIFMVIYTVDIFYAVVLAVLAALFMAFDIQKSTRIRELLTKFDPKIILRLSTSGLLFIFSTIGGALVILYAFVAPEYNVGKEISSIVEKPLKSLVETQLRSNLEEQLVPLNMSGGQNLDPEVESLLERFGLDINTADLSKSMDSKTITDNLIKNLDIKNIVEKEVNGFVSPYKNLVHPILAVLMFALFQFYAAISMFIYLVTIDGIFWLAKKSNFFKTEFEMVQKEILKF</sequence>
<dbReference type="EMBL" id="MEWA01000033">
    <property type="protein sequence ID" value="OGC68719.1"/>
    <property type="molecule type" value="Genomic_DNA"/>
</dbReference>
<comment type="caution">
    <text evidence="2">The sequence shown here is derived from an EMBL/GenBank/DDBJ whole genome shotgun (WGS) entry which is preliminary data.</text>
</comment>
<keyword evidence="1" id="KW-0812">Transmembrane</keyword>
<dbReference type="AlphaFoldDB" id="A0A1F4WH70"/>
<dbReference type="Proteomes" id="UP000179113">
    <property type="component" value="Unassembled WGS sequence"/>
</dbReference>
<organism evidence="2 3">
    <name type="scientific">candidate division WWE3 bacterium RIFOXYC1_FULL_39_7</name>
    <dbReference type="NCBI Taxonomy" id="1802643"/>
    <lineage>
        <taxon>Bacteria</taxon>
        <taxon>Katanobacteria</taxon>
    </lineage>
</organism>
<evidence type="ECO:0000256" key="1">
    <source>
        <dbReference type="SAM" id="Phobius"/>
    </source>
</evidence>
<feature type="transmembrane region" description="Helical" evidence="1">
    <location>
        <begin position="73"/>
        <end position="106"/>
    </location>
</feature>
<name>A0A1F4WH70_UNCKA</name>
<keyword evidence="1" id="KW-1133">Transmembrane helix</keyword>
<protein>
    <submittedName>
        <fullName evidence="2">Uncharacterized protein</fullName>
    </submittedName>
</protein>